<keyword evidence="3" id="KW-1185">Reference proteome</keyword>
<sequence>MNGTTYDGAVRSRRWAAGAAAWTVVFVVLAYAVFGTSSLTSVDFPTPD</sequence>
<keyword evidence="1" id="KW-0812">Transmembrane</keyword>
<dbReference type="STRING" id="1090615.SAMN04515671_2615"/>
<accession>A0A1H0P4B5</accession>
<dbReference type="EMBL" id="LT629710">
    <property type="protein sequence ID" value="SDO99862.1"/>
    <property type="molecule type" value="Genomic_DNA"/>
</dbReference>
<organism evidence="2 3">
    <name type="scientific">Nakamurella panacisegetis</name>
    <dbReference type="NCBI Taxonomy" id="1090615"/>
    <lineage>
        <taxon>Bacteria</taxon>
        <taxon>Bacillati</taxon>
        <taxon>Actinomycetota</taxon>
        <taxon>Actinomycetes</taxon>
        <taxon>Nakamurellales</taxon>
        <taxon>Nakamurellaceae</taxon>
        <taxon>Nakamurella</taxon>
    </lineage>
</organism>
<gene>
    <name evidence="2" type="ORF">SAMN04515671_2615</name>
</gene>
<dbReference type="AlphaFoldDB" id="A0A1H0P4B5"/>
<feature type="transmembrane region" description="Helical" evidence="1">
    <location>
        <begin position="15"/>
        <end position="34"/>
    </location>
</feature>
<name>A0A1H0P4B5_9ACTN</name>
<keyword evidence="1" id="KW-1133">Transmembrane helix</keyword>
<evidence type="ECO:0000313" key="2">
    <source>
        <dbReference type="EMBL" id="SDO99862.1"/>
    </source>
</evidence>
<reference evidence="2 3" key="1">
    <citation type="submission" date="2016-10" db="EMBL/GenBank/DDBJ databases">
        <authorList>
            <person name="de Groot N.N."/>
        </authorList>
    </citation>
    <scope>NUCLEOTIDE SEQUENCE [LARGE SCALE GENOMIC DNA]</scope>
    <source>
        <strain evidence="3">P4-7,KCTC 19426,CECT 7604</strain>
    </source>
</reference>
<keyword evidence="1" id="KW-0472">Membrane</keyword>
<proteinExistence type="predicted"/>
<evidence type="ECO:0000256" key="1">
    <source>
        <dbReference type="SAM" id="Phobius"/>
    </source>
</evidence>
<evidence type="ECO:0000313" key="3">
    <source>
        <dbReference type="Proteomes" id="UP000198741"/>
    </source>
</evidence>
<dbReference type="Proteomes" id="UP000198741">
    <property type="component" value="Chromosome I"/>
</dbReference>
<protein>
    <submittedName>
        <fullName evidence="2">Uncharacterized protein</fullName>
    </submittedName>
</protein>